<organism evidence="4 5">
    <name type="scientific">Strigomonas culicis</name>
    <dbReference type="NCBI Taxonomy" id="28005"/>
    <lineage>
        <taxon>Eukaryota</taxon>
        <taxon>Discoba</taxon>
        <taxon>Euglenozoa</taxon>
        <taxon>Kinetoplastea</taxon>
        <taxon>Metakinetoplastina</taxon>
        <taxon>Trypanosomatida</taxon>
        <taxon>Trypanosomatidae</taxon>
        <taxon>Strigomonadinae</taxon>
        <taxon>Strigomonas</taxon>
    </lineage>
</organism>
<dbReference type="AlphaFoldDB" id="S9UYH5"/>
<gene>
    <name evidence="4" type="ORF">STCU_01967</name>
</gene>
<feature type="domain" description="D-isomer specific 2-hydroxyacid dehydrogenase NAD-binding" evidence="3">
    <location>
        <begin position="133"/>
        <end position="299"/>
    </location>
</feature>
<dbReference type="Gene3D" id="3.40.50.720">
    <property type="entry name" value="NAD(P)-binding Rossmann-like Domain"/>
    <property type="match status" value="2"/>
</dbReference>
<accession>S9UYH5</accession>
<dbReference type="PANTHER" id="PTHR43333">
    <property type="entry name" value="2-HACID_DH_C DOMAIN-CONTAINING PROTEIN"/>
    <property type="match status" value="1"/>
</dbReference>
<dbReference type="Pfam" id="PF02826">
    <property type="entry name" value="2-Hacid_dh_C"/>
    <property type="match status" value="1"/>
</dbReference>
<sequence length="337" mass="37378">MSITVCAYVVRPSIDLVSNFLRANLGAKAKDIVVGNSVDEFAAAKAAGGPIALIVENTAHDTLKSLCDDFDKSSDRRVKFIYSASAGVDAYRLHELKPELKGIPFHNAQGVYSRVLAEHVAFSMLYFNRYPWRLIQLKREKKWDRFNMTEVHGQKVAIMGYGDIGQQCGKLAAGLGMQVTGIRRRAPETPIDEYGVHVKTEAETDAVVAEADFVVGVLPGTSTTRHYFNKDFFRKMKPSAVFINIGRGMTQHEEDVCEALKNGTIRGAALDVFETEPPSQTSPLWDLPDDKLLLSAHCAGYTNRMVENSLVNFIEIFESYNTTGTSDAHRICIDQGY</sequence>
<dbReference type="CDD" id="cd05300">
    <property type="entry name" value="2-Hacid_dh_1"/>
    <property type="match status" value="1"/>
</dbReference>
<dbReference type="InterPro" id="IPR006140">
    <property type="entry name" value="D-isomer_DH_NAD-bd"/>
</dbReference>
<dbReference type="OrthoDB" id="298012at2759"/>
<proteinExistence type="predicted"/>
<evidence type="ECO:0000256" key="1">
    <source>
        <dbReference type="ARBA" id="ARBA00023002"/>
    </source>
</evidence>
<dbReference type="GO" id="GO:0016491">
    <property type="term" value="F:oxidoreductase activity"/>
    <property type="evidence" value="ECO:0007669"/>
    <property type="project" value="UniProtKB-KW"/>
</dbReference>
<dbReference type="InterPro" id="IPR036291">
    <property type="entry name" value="NAD(P)-bd_dom_sf"/>
</dbReference>
<dbReference type="EMBL" id="ATMH01001967">
    <property type="protein sequence ID" value="EPY33799.1"/>
    <property type="molecule type" value="Genomic_DNA"/>
</dbReference>
<dbReference type="PANTHER" id="PTHR43333:SF1">
    <property type="entry name" value="D-ISOMER SPECIFIC 2-HYDROXYACID DEHYDROGENASE NAD-BINDING DOMAIN-CONTAINING PROTEIN"/>
    <property type="match status" value="1"/>
</dbReference>
<comment type="caution">
    <text evidence="4">The sequence shown here is derived from an EMBL/GenBank/DDBJ whole genome shotgun (WGS) entry which is preliminary data.</text>
</comment>
<dbReference type="SUPFAM" id="SSF51735">
    <property type="entry name" value="NAD(P)-binding Rossmann-fold domains"/>
    <property type="match status" value="1"/>
</dbReference>
<evidence type="ECO:0000313" key="5">
    <source>
        <dbReference type="Proteomes" id="UP000015354"/>
    </source>
</evidence>
<evidence type="ECO:0000259" key="3">
    <source>
        <dbReference type="Pfam" id="PF02826"/>
    </source>
</evidence>
<evidence type="ECO:0000313" key="4">
    <source>
        <dbReference type="EMBL" id="EPY33799.1"/>
    </source>
</evidence>
<protein>
    <submittedName>
        <fullName evidence="4">D-isomer specific 2-hydroxyacid dehydrogenase-like protein</fullName>
    </submittedName>
</protein>
<dbReference type="Proteomes" id="UP000015354">
    <property type="component" value="Unassembled WGS sequence"/>
</dbReference>
<keyword evidence="2" id="KW-0520">NAD</keyword>
<dbReference type="SUPFAM" id="SSF52283">
    <property type="entry name" value="Formate/glycerate dehydrogenase catalytic domain-like"/>
    <property type="match status" value="1"/>
</dbReference>
<evidence type="ECO:0000256" key="2">
    <source>
        <dbReference type="ARBA" id="ARBA00023027"/>
    </source>
</evidence>
<keyword evidence="1" id="KW-0560">Oxidoreductase</keyword>
<keyword evidence="5" id="KW-1185">Reference proteome</keyword>
<reference evidence="4 5" key="1">
    <citation type="journal article" date="2013" name="PLoS ONE">
        <title>Predicting the Proteins of Angomonas deanei, Strigomonas culicis and Their Respective Endosymbionts Reveals New Aspects of the Trypanosomatidae Family.</title>
        <authorList>
            <person name="Motta M.C."/>
            <person name="Martins A.C."/>
            <person name="de Souza S.S."/>
            <person name="Catta-Preta C.M."/>
            <person name="Silva R."/>
            <person name="Klein C.C."/>
            <person name="de Almeida L.G."/>
            <person name="de Lima Cunha O."/>
            <person name="Ciapina L.P."/>
            <person name="Brocchi M."/>
            <person name="Colabardini A.C."/>
            <person name="de Araujo Lima B."/>
            <person name="Machado C.R."/>
            <person name="de Almeida Soares C.M."/>
            <person name="Probst C.M."/>
            <person name="de Menezes C.B."/>
            <person name="Thompson C.E."/>
            <person name="Bartholomeu D.C."/>
            <person name="Gradia D.F."/>
            <person name="Pavoni D.P."/>
            <person name="Grisard E.C."/>
            <person name="Fantinatti-Garboggini F."/>
            <person name="Marchini F.K."/>
            <person name="Rodrigues-Luiz G.F."/>
            <person name="Wagner G."/>
            <person name="Goldman G.H."/>
            <person name="Fietto J.L."/>
            <person name="Elias M.C."/>
            <person name="Goldman M.H."/>
            <person name="Sagot M.F."/>
            <person name="Pereira M."/>
            <person name="Stoco P.H."/>
            <person name="de Mendonca-Neto R.P."/>
            <person name="Teixeira S.M."/>
            <person name="Maciel T.E."/>
            <person name="de Oliveira Mendes T.A."/>
            <person name="Urmenyi T.P."/>
            <person name="de Souza W."/>
            <person name="Schenkman S."/>
            <person name="de Vasconcelos A.T."/>
        </authorList>
    </citation>
    <scope>NUCLEOTIDE SEQUENCE [LARGE SCALE GENOMIC DNA]</scope>
</reference>
<name>S9UYH5_9TRYP</name>
<dbReference type="GO" id="GO:0051287">
    <property type="term" value="F:NAD binding"/>
    <property type="evidence" value="ECO:0007669"/>
    <property type="project" value="InterPro"/>
</dbReference>